<gene>
    <name evidence="1" type="ORF">QM481_10910</name>
</gene>
<evidence type="ECO:0000313" key="1">
    <source>
        <dbReference type="EMBL" id="MDI9875036.1"/>
    </source>
</evidence>
<keyword evidence="2" id="KW-1185">Reference proteome</keyword>
<dbReference type="RefSeq" id="WP_283381790.1">
    <property type="nucleotide sequence ID" value="NZ_JASHIE010000006.1"/>
</dbReference>
<accession>A0ABT6Z371</accession>
<comment type="caution">
    <text evidence="1">The sequence shown here is derived from an EMBL/GenBank/DDBJ whole genome shotgun (WGS) entry which is preliminary data.</text>
</comment>
<evidence type="ECO:0000313" key="2">
    <source>
        <dbReference type="Proteomes" id="UP001225761"/>
    </source>
</evidence>
<protein>
    <recommendedName>
        <fullName evidence="3">DUF2190 domain-containing protein</fullName>
    </recommendedName>
</protein>
<sequence length="171" mass="17328">MAKKQVISKNTNGDFQAVVATDTSVGALDAGEYVMLNGVGVLDESVLPNEISNFVLKDNCAEAGITAGKLVALTSTGFVLADNGAIAREAMGVALTAGTVGQQMLVAIAGRLTISGSTFAKGTRYYLGSSGAAIATPPDNVAGKISQFIGKALSSTSIHLEFGQSIITTAL</sequence>
<dbReference type="Proteomes" id="UP001225761">
    <property type="component" value="Unassembled WGS sequence"/>
</dbReference>
<name>A0ABT6Z371_9BACT</name>
<proteinExistence type="predicted"/>
<evidence type="ECO:0008006" key="3">
    <source>
        <dbReference type="Google" id="ProtNLM"/>
    </source>
</evidence>
<organism evidence="1 2">
    <name type="scientific">Flectobacillus rivi</name>
    <dbReference type="NCBI Taxonomy" id="2984209"/>
    <lineage>
        <taxon>Bacteria</taxon>
        <taxon>Pseudomonadati</taxon>
        <taxon>Bacteroidota</taxon>
        <taxon>Cytophagia</taxon>
        <taxon>Cytophagales</taxon>
        <taxon>Flectobacillaceae</taxon>
        <taxon>Flectobacillus</taxon>
    </lineage>
</organism>
<dbReference type="EMBL" id="JASHIE010000006">
    <property type="protein sequence ID" value="MDI9875036.1"/>
    <property type="molecule type" value="Genomic_DNA"/>
</dbReference>
<reference evidence="1 2" key="1">
    <citation type="submission" date="2023-05" db="EMBL/GenBank/DDBJ databases">
        <title>Novel species of genus Flectobacillus isolated from stream in China.</title>
        <authorList>
            <person name="Lu H."/>
        </authorList>
    </citation>
    <scope>NUCLEOTIDE SEQUENCE [LARGE SCALE GENOMIC DNA]</scope>
    <source>
        <strain evidence="1 2">LFS242W</strain>
    </source>
</reference>